<dbReference type="InterPro" id="IPR023772">
    <property type="entry name" value="DNA-bd_HTH_TetR-type_CS"/>
</dbReference>
<dbReference type="PANTHER" id="PTHR43479">
    <property type="entry name" value="ACREF/ENVCD OPERON REPRESSOR-RELATED"/>
    <property type="match status" value="1"/>
</dbReference>
<feature type="DNA-binding region" description="H-T-H motif" evidence="3">
    <location>
        <begin position="26"/>
        <end position="45"/>
    </location>
</feature>
<sequence length="190" mass="22199">MEIDRRRNIVEAAEKSFSLFGYKATTMDQIAKLANVGKGTIYTFFKNKEELLQFIMEELIKEMKTAAEETYDKNISFHKFVHRAIYKMLEYRMEHQLAIKLFEEGKFGTPEVVEALKYFEDAIVNYISHIIQEAINKGFIHPCDPKITAYIILKMYVALIFDWEKNNPSLSKEEIADLMNLYIFKGLAVS</sequence>
<dbReference type="RefSeq" id="WP_244853365.1">
    <property type="nucleotide sequence ID" value="NZ_BORP01000001.1"/>
</dbReference>
<dbReference type="GO" id="GO:0003677">
    <property type="term" value="F:DNA binding"/>
    <property type="evidence" value="ECO:0007669"/>
    <property type="project" value="UniProtKB-UniRule"/>
</dbReference>
<keyword evidence="6" id="KW-1185">Reference proteome</keyword>
<gene>
    <name evidence="5" type="ORF">J43TS3_11290</name>
</gene>
<dbReference type="EMBL" id="BORP01000001">
    <property type="protein sequence ID" value="GIO26518.1"/>
    <property type="molecule type" value="Genomic_DNA"/>
</dbReference>
<dbReference type="SUPFAM" id="SSF46689">
    <property type="entry name" value="Homeodomain-like"/>
    <property type="match status" value="1"/>
</dbReference>
<dbReference type="InterPro" id="IPR036271">
    <property type="entry name" value="Tet_transcr_reg_TetR-rel_C_sf"/>
</dbReference>
<reference evidence="5" key="1">
    <citation type="submission" date="2021-03" db="EMBL/GenBank/DDBJ databases">
        <title>Antimicrobial resistance genes in bacteria isolated from Japanese honey, and their potential for conferring macrolide and lincosamide resistance in the American foulbrood pathogen Paenibacillus larvae.</title>
        <authorList>
            <person name="Okamoto M."/>
            <person name="Kumagai M."/>
            <person name="Kanamori H."/>
            <person name="Takamatsu D."/>
        </authorList>
    </citation>
    <scope>NUCLEOTIDE SEQUENCE</scope>
    <source>
        <strain evidence="5">J43TS3</strain>
    </source>
</reference>
<organism evidence="5 6">
    <name type="scientific">Ornithinibacillus bavariensis</name>
    <dbReference type="NCBI Taxonomy" id="545502"/>
    <lineage>
        <taxon>Bacteria</taxon>
        <taxon>Bacillati</taxon>
        <taxon>Bacillota</taxon>
        <taxon>Bacilli</taxon>
        <taxon>Bacillales</taxon>
        <taxon>Bacillaceae</taxon>
        <taxon>Ornithinibacillus</taxon>
    </lineage>
</organism>
<comment type="caution">
    <text evidence="5">The sequence shown here is derived from an EMBL/GenBank/DDBJ whole genome shotgun (WGS) entry which is preliminary data.</text>
</comment>
<name>A0A920C6E5_9BACI</name>
<dbReference type="Proteomes" id="UP000676917">
    <property type="component" value="Unassembled WGS sequence"/>
</dbReference>
<dbReference type="InterPro" id="IPR041490">
    <property type="entry name" value="KstR2_TetR_C"/>
</dbReference>
<dbReference type="PANTHER" id="PTHR43479:SF11">
    <property type="entry name" value="ACREF_ENVCD OPERON REPRESSOR-RELATED"/>
    <property type="match status" value="1"/>
</dbReference>
<proteinExistence type="predicted"/>
<dbReference type="InterPro" id="IPR009057">
    <property type="entry name" value="Homeodomain-like_sf"/>
</dbReference>
<dbReference type="Pfam" id="PF17932">
    <property type="entry name" value="TetR_C_24"/>
    <property type="match status" value="1"/>
</dbReference>
<feature type="domain" description="HTH tetR-type" evidence="4">
    <location>
        <begin position="3"/>
        <end position="63"/>
    </location>
</feature>
<dbReference type="AlphaFoldDB" id="A0A920C6E5"/>
<dbReference type="InterPro" id="IPR050624">
    <property type="entry name" value="HTH-type_Tx_Regulator"/>
</dbReference>
<evidence type="ECO:0000313" key="6">
    <source>
        <dbReference type="Proteomes" id="UP000676917"/>
    </source>
</evidence>
<dbReference type="Pfam" id="PF00440">
    <property type="entry name" value="TetR_N"/>
    <property type="match status" value="1"/>
</dbReference>
<dbReference type="InterPro" id="IPR001647">
    <property type="entry name" value="HTH_TetR"/>
</dbReference>
<dbReference type="PROSITE" id="PS01081">
    <property type="entry name" value="HTH_TETR_1"/>
    <property type="match status" value="1"/>
</dbReference>
<accession>A0A920C6E5</accession>
<protein>
    <submittedName>
        <fullName evidence="5">TetR family transcriptional regulator</fullName>
    </submittedName>
</protein>
<evidence type="ECO:0000259" key="4">
    <source>
        <dbReference type="PROSITE" id="PS50977"/>
    </source>
</evidence>
<evidence type="ECO:0000313" key="5">
    <source>
        <dbReference type="EMBL" id="GIO26518.1"/>
    </source>
</evidence>
<dbReference type="PROSITE" id="PS50977">
    <property type="entry name" value="HTH_TETR_2"/>
    <property type="match status" value="1"/>
</dbReference>
<evidence type="ECO:0000256" key="3">
    <source>
        <dbReference type="PROSITE-ProRule" id="PRU00335"/>
    </source>
</evidence>
<evidence type="ECO:0000256" key="2">
    <source>
        <dbReference type="ARBA" id="ARBA00023125"/>
    </source>
</evidence>
<keyword evidence="2 3" id="KW-0238">DNA-binding</keyword>
<dbReference type="SUPFAM" id="SSF48498">
    <property type="entry name" value="Tetracyclin repressor-like, C-terminal domain"/>
    <property type="match status" value="1"/>
</dbReference>
<dbReference type="PRINTS" id="PR00455">
    <property type="entry name" value="HTHTETR"/>
</dbReference>
<keyword evidence="1" id="KW-0678">Repressor</keyword>
<dbReference type="Gene3D" id="1.10.357.10">
    <property type="entry name" value="Tetracycline Repressor, domain 2"/>
    <property type="match status" value="1"/>
</dbReference>
<evidence type="ECO:0000256" key="1">
    <source>
        <dbReference type="ARBA" id="ARBA00022491"/>
    </source>
</evidence>